<dbReference type="Proteomes" id="UP000382577">
    <property type="component" value="Unassembled WGS sequence"/>
</dbReference>
<accession>A0A5E4X0H9</accession>
<evidence type="ECO:0000313" key="1">
    <source>
        <dbReference type="EMBL" id="VVE29810.1"/>
    </source>
</evidence>
<dbReference type="AlphaFoldDB" id="A0A5E4X0H9"/>
<dbReference type="EMBL" id="CABPRW010000008">
    <property type="protein sequence ID" value="VVE29810.1"/>
    <property type="molecule type" value="Genomic_DNA"/>
</dbReference>
<gene>
    <name evidence="1" type="ORF">PFI31113_03551</name>
</gene>
<name>A0A5E4X0H9_9BURK</name>
<protein>
    <recommendedName>
        <fullName evidence="3">DNA-binding protein</fullName>
    </recommendedName>
</protein>
<sequence length="114" mass="12890">MRDRIKEIVDTVAPRHRRFKTLEELSGVQAQTWRSIYDGRQCATEEAILALCKNWPKYAYWLGTGMTDEDHGHSSPVLERVERDRETLCNFGGGAPIEVSAKRRFGARGGSASH</sequence>
<reference evidence="1 2" key="1">
    <citation type="submission" date="2019-08" db="EMBL/GenBank/DDBJ databases">
        <authorList>
            <person name="Peeters C."/>
        </authorList>
    </citation>
    <scope>NUCLEOTIDE SEQUENCE [LARGE SCALE GENOMIC DNA]</scope>
    <source>
        <strain evidence="1 2">LMG 31113</strain>
    </source>
</reference>
<dbReference type="GO" id="GO:0003677">
    <property type="term" value="F:DNA binding"/>
    <property type="evidence" value="ECO:0007669"/>
    <property type="project" value="InterPro"/>
</dbReference>
<evidence type="ECO:0008006" key="3">
    <source>
        <dbReference type="Google" id="ProtNLM"/>
    </source>
</evidence>
<proteinExistence type="predicted"/>
<organism evidence="1 2">
    <name type="scientific">Pandoraea fibrosis</name>
    <dbReference type="NCBI Taxonomy" id="1891094"/>
    <lineage>
        <taxon>Bacteria</taxon>
        <taxon>Pseudomonadati</taxon>
        <taxon>Pseudomonadota</taxon>
        <taxon>Betaproteobacteria</taxon>
        <taxon>Burkholderiales</taxon>
        <taxon>Burkholderiaceae</taxon>
        <taxon>Pandoraea</taxon>
    </lineage>
</organism>
<dbReference type="InterPro" id="IPR010982">
    <property type="entry name" value="Lambda_DNA-bd_dom_sf"/>
</dbReference>
<dbReference type="Gene3D" id="1.10.260.40">
    <property type="entry name" value="lambda repressor-like DNA-binding domains"/>
    <property type="match status" value="1"/>
</dbReference>
<evidence type="ECO:0000313" key="2">
    <source>
        <dbReference type="Proteomes" id="UP000382577"/>
    </source>
</evidence>